<name>A0A367WVC1_9PROT</name>
<dbReference type="Proteomes" id="UP000252255">
    <property type="component" value="Unassembled WGS sequence"/>
</dbReference>
<dbReference type="EMBL" id="JPWI01000008">
    <property type="protein sequence ID" value="RCK45149.1"/>
    <property type="molecule type" value="Genomic_DNA"/>
</dbReference>
<reference evidence="1 2" key="1">
    <citation type="submission" date="2014-07" db="EMBL/GenBank/DDBJ databases">
        <title>Draft genome sequence of Thalassospira profundimaris PR54-5.</title>
        <authorList>
            <person name="Lai Q."/>
            <person name="Shao Z."/>
        </authorList>
    </citation>
    <scope>NUCLEOTIDE SEQUENCE [LARGE SCALE GENOMIC DNA]</scope>
    <source>
        <strain evidence="1 2">PR54-5</strain>
    </source>
</reference>
<protein>
    <submittedName>
        <fullName evidence="1">Uncharacterized protein</fullName>
    </submittedName>
</protein>
<proteinExistence type="predicted"/>
<organism evidence="1 2">
    <name type="scientific">Thalassospira profundimaris</name>
    <dbReference type="NCBI Taxonomy" id="502049"/>
    <lineage>
        <taxon>Bacteria</taxon>
        <taxon>Pseudomonadati</taxon>
        <taxon>Pseudomonadota</taxon>
        <taxon>Alphaproteobacteria</taxon>
        <taxon>Rhodospirillales</taxon>
        <taxon>Thalassospiraceae</taxon>
        <taxon>Thalassospira</taxon>
    </lineage>
</organism>
<dbReference type="AlphaFoldDB" id="A0A367WVC1"/>
<gene>
    <name evidence="1" type="ORF">TH30_14235</name>
</gene>
<comment type="caution">
    <text evidence="1">The sequence shown here is derived from an EMBL/GenBank/DDBJ whole genome shotgun (WGS) entry which is preliminary data.</text>
</comment>
<accession>A0A367WVC1</accession>
<evidence type="ECO:0000313" key="1">
    <source>
        <dbReference type="EMBL" id="RCK45149.1"/>
    </source>
</evidence>
<evidence type="ECO:0000313" key="2">
    <source>
        <dbReference type="Proteomes" id="UP000252255"/>
    </source>
</evidence>
<sequence>MNLCAAIANFAASCTTSQCRLVELNGMLVLRRFGGRKIVINGGLYDIPVEGVSIAATSTQANNLYYVYAAVINGELVLEWSSVGHTQSEVTGIEIKLGDETRTLVGMVYVLQNDAWPAAPELVASWYNRQPIAKNSSTGAVSVSSTSFQIVTTTANSIGFLCWADDAVSLSAAGYADCSNGSAAMVAIDGTPIGAYASGVQPQASLAPTYAGLLTEGYHLAGIAMRSPNGGTSSGVIGFDMTVSGHP</sequence>